<comment type="caution">
    <text evidence="2">The sequence shown here is derived from an EMBL/GenBank/DDBJ whole genome shotgun (WGS) entry which is preliminary data.</text>
</comment>
<organism evidence="2">
    <name type="scientific">Herbaspirillum huttiense subsp. nephrolepidis</name>
    <dbReference type="NCBI Taxonomy" id="3075126"/>
    <lineage>
        <taxon>Bacteria</taxon>
        <taxon>Pseudomonadati</taxon>
        <taxon>Pseudomonadota</taxon>
        <taxon>Betaproteobacteria</taxon>
        <taxon>Burkholderiales</taxon>
        <taxon>Oxalobacteraceae</taxon>
        <taxon>Herbaspirillum</taxon>
    </lineage>
</organism>
<name>A0AAE4GF16_9BURK</name>
<feature type="chain" id="PRO_5042209046" evidence="1">
    <location>
        <begin position="19"/>
        <end position="62"/>
    </location>
</feature>
<proteinExistence type="predicted"/>
<evidence type="ECO:0000313" key="2">
    <source>
        <dbReference type="EMBL" id="MDT0340666.1"/>
    </source>
</evidence>
<feature type="signal peptide" evidence="1">
    <location>
        <begin position="1"/>
        <end position="18"/>
    </location>
</feature>
<dbReference type="AlphaFoldDB" id="A0AAE4GF16"/>
<gene>
    <name evidence="2" type="ORF">RJN63_27805</name>
</gene>
<sequence>MKAIFATALLGAFFLSMALPPREAKKEAEAQRARLAPFAVRIPTKFPDPAIAAMLPPAQNKD</sequence>
<reference evidence="2" key="1">
    <citation type="submission" date="2023-02" db="EMBL/GenBank/DDBJ databases">
        <title>Description of Herbaspirillum huttiense subsp. nephrolepsisexaltata and Herbaspirillum huttiense subsp. lycopersicon.</title>
        <authorList>
            <person name="Poudel M."/>
            <person name="Sharma A."/>
            <person name="Goss E."/>
            <person name="Tapia J.H."/>
            <person name="Harmon C.M."/>
            <person name="Jones J.B."/>
        </authorList>
    </citation>
    <scope>NUCLEOTIDE SEQUENCE</scope>
    <source>
        <strain evidence="2">NC40101</strain>
    </source>
</reference>
<evidence type="ECO:0000256" key="1">
    <source>
        <dbReference type="SAM" id="SignalP"/>
    </source>
</evidence>
<protein>
    <submittedName>
        <fullName evidence="2">Uncharacterized protein</fullName>
    </submittedName>
</protein>
<dbReference type="EMBL" id="JAVRAA010000025">
    <property type="protein sequence ID" value="MDT0340666.1"/>
    <property type="molecule type" value="Genomic_DNA"/>
</dbReference>
<accession>A0AAE4GF16</accession>
<keyword evidence="1" id="KW-0732">Signal</keyword>
<dbReference type="RefSeq" id="WP_310838977.1">
    <property type="nucleotide sequence ID" value="NZ_JAVLSM010000024.1"/>
</dbReference>